<dbReference type="InterPro" id="IPR036390">
    <property type="entry name" value="WH_DNA-bd_sf"/>
</dbReference>
<reference evidence="8" key="2">
    <citation type="submission" date="2020-09" db="EMBL/GenBank/DDBJ databases">
        <authorList>
            <person name="Sun Q."/>
            <person name="Ohkuma M."/>
        </authorList>
    </citation>
    <scope>NUCLEOTIDE SEQUENCE</scope>
    <source>
        <strain evidence="8">JCM 3051</strain>
    </source>
</reference>
<dbReference type="CDD" id="cd07377">
    <property type="entry name" value="WHTH_GntR"/>
    <property type="match status" value="1"/>
</dbReference>
<keyword evidence="5" id="KW-0804">Transcription</keyword>
<evidence type="ECO:0000256" key="1">
    <source>
        <dbReference type="ARBA" id="ARBA00005384"/>
    </source>
</evidence>
<protein>
    <submittedName>
        <fullName evidence="8">GntR family transcriptional regulator</fullName>
    </submittedName>
</protein>
<dbReference type="SMART" id="SM00345">
    <property type="entry name" value="HTH_GNTR"/>
    <property type="match status" value="1"/>
</dbReference>
<dbReference type="InterPro" id="IPR051446">
    <property type="entry name" value="HTH_trans_reg/aminotransferase"/>
</dbReference>
<evidence type="ECO:0000259" key="7">
    <source>
        <dbReference type="PROSITE" id="PS50949"/>
    </source>
</evidence>
<gene>
    <name evidence="8" type="ORF">GCM10010102_19250</name>
</gene>
<reference evidence="8" key="1">
    <citation type="journal article" date="2014" name="Int. J. Syst. Evol. Microbiol.">
        <title>Complete genome sequence of Corynebacterium casei LMG S-19264T (=DSM 44701T), isolated from a smear-ripened cheese.</title>
        <authorList>
            <consortium name="US DOE Joint Genome Institute (JGI-PGF)"/>
            <person name="Walter F."/>
            <person name="Albersmeier A."/>
            <person name="Kalinowski J."/>
            <person name="Ruckert C."/>
        </authorList>
    </citation>
    <scope>NUCLEOTIDE SEQUENCE</scope>
    <source>
        <strain evidence="8">JCM 3051</strain>
    </source>
</reference>
<organism evidence="8 9">
    <name type="scientific">Promicromonospora citrea</name>
    <dbReference type="NCBI Taxonomy" id="43677"/>
    <lineage>
        <taxon>Bacteria</taxon>
        <taxon>Bacillati</taxon>
        <taxon>Actinomycetota</taxon>
        <taxon>Actinomycetes</taxon>
        <taxon>Micrococcales</taxon>
        <taxon>Promicromonosporaceae</taxon>
        <taxon>Promicromonospora</taxon>
    </lineage>
</organism>
<evidence type="ECO:0000313" key="8">
    <source>
        <dbReference type="EMBL" id="GGM23709.1"/>
    </source>
</evidence>
<sequence>MDLAVDLSHRTGRTDAVYRALRDALTTGRVAAGERLPSTRDLARDLGVSRASVATAYERLVAEGFLETRPGAGTYATAAASDAPARRRRGPGALRPRAGWRWAPRPTSGDRAAPAHDFRVGIPDASLFPYDTWRRLLAAESRAGGPAAGSYGGPAGLPRFRAAVARYVSGARGVHAEPDDVIATTGAQQALDLVARVLLEPGDVVAVEDPGYPEARELFALHGARVVPVPVDDQGLVVEEIPPHARLVYTTPSHQFPLGMPLSLARRRALLAHASRYGTAVVEDDYDSEFRRTRRPLEPLQALDRDGRVLYVGTFSKSLLPGLRAGYLVAPHSLRDALLAARQLTDGHGAVHVQGALARFIDDGLLARHVRRAGARYAERHEILLDALRGLPVEPVPSAAGLHVAAYLRADAPLGSRALAARALRRSVALESLTAFATGPHRDGIVLGIGGAVTGAIRPGVRVLESLLAPAVRR</sequence>
<evidence type="ECO:0000256" key="6">
    <source>
        <dbReference type="SAM" id="MobiDB-lite"/>
    </source>
</evidence>
<dbReference type="InterPro" id="IPR036388">
    <property type="entry name" value="WH-like_DNA-bd_sf"/>
</dbReference>
<dbReference type="Gene3D" id="1.10.10.10">
    <property type="entry name" value="Winged helix-like DNA-binding domain superfamily/Winged helix DNA-binding domain"/>
    <property type="match status" value="1"/>
</dbReference>
<dbReference type="PANTHER" id="PTHR46577">
    <property type="entry name" value="HTH-TYPE TRANSCRIPTIONAL REGULATORY PROTEIN GABR"/>
    <property type="match status" value="1"/>
</dbReference>
<evidence type="ECO:0000313" key="9">
    <source>
        <dbReference type="Proteomes" id="UP000655589"/>
    </source>
</evidence>
<dbReference type="AlphaFoldDB" id="A0A8H9GJ80"/>
<proteinExistence type="inferred from homology"/>
<dbReference type="GO" id="GO:0030170">
    <property type="term" value="F:pyridoxal phosphate binding"/>
    <property type="evidence" value="ECO:0007669"/>
    <property type="project" value="InterPro"/>
</dbReference>
<dbReference type="PROSITE" id="PS50949">
    <property type="entry name" value="HTH_GNTR"/>
    <property type="match status" value="1"/>
</dbReference>
<dbReference type="Gene3D" id="3.40.640.10">
    <property type="entry name" value="Type I PLP-dependent aspartate aminotransferase-like (Major domain)"/>
    <property type="match status" value="1"/>
</dbReference>
<dbReference type="Pfam" id="PF00392">
    <property type="entry name" value="GntR"/>
    <property type="match status" value="1"/>
</dbReference>
<dbReference type="InterPro" id="IPR015421">
    <property type="entry name" value="PyrdxlP-dep_Trfase_major"/>
</dbReference>
<dbReference type="SUPFAM" id="SSF46785">
    <property type="entry name" value="Winged helix' DNA-binding domain"/>
    <property type="match status" value="1"/>
</dbReference>
<dbReference type="SUPFAM" id="SSF53383">
    <property type="entry name" value="PLP-dependent transferases"/>
    <property type="match status" value="1"/>
</dbReference>
<keyword evidence="4" id="KW-0238">DNA-binding</keyword>
<dbReference type="Proteomes" id="UP000655589">
    <property type="component" value="Unassembled WGS sequence"/>
</dbReference>
<evidence type="ECO:0000256" key="5">
    <source>
        <dbReference type="ARBA" id="ARBA00023163"/>
    </source>
</evidence>
<dbReference type="EMBL" id="BMPT01000006">
    <property type="protein sequence ID" value="GGM23709.1"/>
    <property type="molecule type" value="Genomic_DNA"/>
</dbReference>
<dbReference type="InterPro" id="IPR015424">
    <property type="entry name" value="PyrdxlP-dep_Trfase"/>
</dbReference>
<keyword evidence="3" id="KW-0805">Transcription regulation</keyword>
<dbReference type="PRINTS" id="PR00035">
    <property type="entry name" value="HTHGNTR"/>
</dbReference>
<name>A0A8H9GJ80_9MICO</name>
<dbReference type="RefSeq" id="WP_189086995.1">
    <property type="nucleotide sequence ID" value="NZ_BMPT01000006.1"/>
</dbReference>
<accession>A0A8H9GJ80</accession>
<dbReference type="InterPro" id="IPR000524">
    <property type="entry name" value="Tscrpt_reg_HTH_GntR"/>
</dbReference>
<dbReference type="PANTHER" id="PTHR46577:SF1">
    <property type="entry name" value="HTH-TYPE TRANSCRIPTIONAL REGULATORY PROTEIN GABR"/>
    <property type="match status" value="1"/>
</dbReference>
<evidence type="ECO:0000256" key="4">
    <source>
        <dbReference type="ARBA" id="ARBA00023125"/>
    </source>
</evidence>
<dbReference type="GO" id="GO:0003700">
    <property type="term" value="F:DNA-binding transcription factor activity"/>
    <property type="evidence" value="ECO:0007669"/>
    <property type="project" value="InterPro"/>
</dbReference>
<dbReference type="Pfam" id="PF00155">
    <property type="entry name" value="Aminotran_1_2"/>
    <property type="match status" value="1"/>
</dbReference>
<dbReference type="InterPro" id="IPR004839">
    <property type="entry name" value="Aminotransferase_I/II_large"/>
</dbReference>
<keyword evidence="2" id="KW-0663">Pyridoxal phosphate</keyword>
<feature type="region of interest" description="Disordered" evidence="6">
    <location>
        <begin position="76"/>
        <end position="116"/>
    </location>
</feature>
<dbReference type="CDD" id="cd00609">
    <property type="entry name" value="AAT_like"/>
    <property type="match status" value="1"/>
</dbReference>
<evidence type="ECO:0000256" key="3">
    <source>
        <dbReference type="ARBA" id="ARBA00023015"/>
    </source>
</evidence>
<dbReference type="GO" id="GO:0003677">
    <property type="term" value="F:DNA binding"/>
    <property type="evidence" value="ECO:0007669"/>
    <property type="project" value="UniProtKB-KW"/>
</dbReference>
<feature type="domain" description="HTH gntR-type" evidence="7">
    <location>
        <begin position="11"/>
        <end position="79"/>
    </location>
</feature>
<keyword evidence="9" id="KW-1185">Reference proteome</keyword>
<feature type="compositionally biased region" description="Low complexity" evidence="6">
    <location>
        <begin position="91"/>
        <end position="106"/>
    </location>
</feature>
<comment type="similarity">
    <text evidence="1">In the C-terminal section; belongs to the class-I pyridoxal-phosphate-dependent aminotransferase family.</text>
</comment>
<evidence type="ECO:0000256" key="2">
    <source>
        <dbReference type="ARBA" id="ARBA00022898"/>
    </source>
</evidence>
<comment type="caution">
    <text evidence="8">The sequence shown here is derived from an EMBL/GenBank/DDBJ whole genome shotgun (WGS) entry which is preliminary data.</text>
</comment>